<accession>A0A7W6LKA8</accession>
<dbReference type="AlphaFoldDB" id="A0A7W6LKA8"/>
<reference evidence="1 2" key="1">
    <citation type="submission" date="2020-08" db="EMBL/GenBank/DDBJ databases">
        <title>Genomic Encyclopedia of Type Strains, Phase IV (KMG-IV): sequencing the most valuable type-strain genomes for metagenomic binning, comparative biology and taxonomic classification.</title>
        <authorList>
            <person name="Goeker M."/>
        </authorList>
    </citation>
    <scope>NUCLEOTIDE SEQUENCE [LARGE SCALE GENOMIC DNA]</scope>
    <source>
        <strain evidence="1 2">DSM 29514</strain>
    </source>
</reference>
<evidence type="ECO:0000313" key="2">
    <source>
        <dbReference type="Proteomes" id="UP000519897"/>
    </source>
</evidence>
<dbReference type="Proteomes" id="UP000519897">
    <property type="component" value="Unassembled WGS sequence"/>
</dbReference>
<gene>
    <name evidence="1" type="ORF">GGQ72_004525</name>
</gene>
<organism evidence="1 2">
    <name type="scientific">Rhizobium rhizoryzae</name>
    <dbReference type="NCBI Taxonomy" id="451876"/>
    <lineage>
        <taxon>Bacteria</taxon>
        <taxon>Pseudomonadati</taxon>
        <taxon>Pseudomonadota</taxon>
        <taxon>Alphaproteobacteria</taxon>
        <taxon>Hyphomicrobiales</taxon>
        <taxon>Rhizobiaceae</taxon>
        <taxon>Rhizobium/Agrobacterium group</taxon>
        <taxon>Rhizobium</taxon>
    </lineage>
</organism>
<dbReference type="EMBL" id="JACIEC010000014">
    <property type="protein sequence ID" value="MBB4145959.1"/>
    <property type="molecule type" value="Genomic_DNA"/>
</dbReference>
<comment type="caution">
    <text evidence="1">The sequence shown here is derived from an EMBL/GenBank/DDBJ whole genome shotgun (WGS) entry which is preliminary data.</text>
</comment>
<evidence type="ECO:0000313" key="1">
    <source>
        <dbReference type="EMBL" id="MBB4145959.1"/>
    </source>
</evidence>
<proteinExistence type="predicted"/>
<protein>
    <submittedName>
        <fullName evidence="1">Uncharacterized protein</fullName>
    </submittedName>
</protein>
<keyword evidence="2" id="KW-1185">Reference proteome</keyword>
<dbReference type="RefSeq" id="WP_165130521.1">
    <property type="nucleotide sequence ID" value="NZ_CP049248.1"/>
</dbReference>
<sequence length="47" mass="5446">MLSYNEPTIYRLLQIDDVASDGRGEVSAEELERRLARLEQVLLRRNG</sequence>
<name>A0A7W6LKA8_9HYPH</name>